<sequence length="106" mass="11079">MHLTLSPTMGLPHQPETTLHVAGDILTIDGTEYDLSPVPEGGEGRADDSPFLGPITRENGVLRCTVRVVLGQTAADDQPPHPWVIAKALGVVEIPAIRKPLGGGAA</sequence>
<comment type="caution">
    <text evidence="2">The sequence shown here is derived from an EMBL/GenBank/DDBJ whole genome shotgun (WGS) entry which is preliminary data.</text>
</comment>
<evidence type="ECO:0000313" key="3">
    <source>
        <dbReference type="Proteomes" id="UP000249364"/>
    </source>
</evidence>
<dbReference type="AlphaFoldDB" id="A0A2W7Q004"/>
<dbReference type="EMBL" id="QKZQ01000011">
    <property type="protein sequence ID" value="PZX41193.1"/>
    <property type="molecule type" value="Genomic_DNA"/>
</dbReference>
<keyword evidence="3" id="KW-1185">Reference proteome</keyword>
<dbReference type="RefSeq" id="WP_071467989.1">
    <property type="nucleotide sequence ID" value="NZ_QKZQ01000011.1"/>
</dbReference>
<protein>
    <submittedName>
        <fullName evidence="2">Uncharacterized protein</fullName>
    </submittedName>
</protein>
<dbReference type="Proteomes" id="UP000249364">
    <property type="component" value="Unassembled WGS sequence"/>
</dbReference>
<reference evidence="2 3" key="1">
    <citation type="submission" date="2018-06" db="EMBL/GenBank/DDBJ databases">
        <title>Genomic Encyclopedia of Archaeal and Bacterial Type Strains, Phase II (KMG-II): from individual species to whole genera.</title>
        <authorList>
            <person name="Goeker M."/>
        </authorList>
    </citation>
    <scope>NUCLEOTIDE SEQUENCE [LARGE SCALE GENOMIC DNA]</scope>
    <source>
        <strain evidence="2 3">DSM 13087</strain>
    </source>
</reference>
<evidence type="ECO:0000313" key="2">
    <source>
        <dbReference type="EMBL" id="PZX41193.1"/>
    </source>
</evidence>
<name>A0A2W7Q004_9RHOB</name>
<dbReference type="STRING" id="121821.GCA_001870675_00096"/>
<evidence type="ECO:0000256" key="1">
    <source>
        <dbReference type="SAM" id="MobiDB-lite"/>
    </source>
</evidence>
<accession>A0A2W7Q004</accession>
<feature type="region of interest" description="Disordered" evidence="1">
    <location>
        <begin position="32"/>
        <end position="53"/>
    </location>
</feature>
<gene>
    <name evidence="2" type="ORF">LY56_02396</name>
</gene>
<proteinExistence type="predicted"/>
<dbReference type="OrthoDB" id="7873444at2"/>
<organism evidence="2 3">
    <name type="scientific">Roseinatronobacter thiooxidans</name>
    <dbReference type="NCBI Taxonomy" id="121821"/>
    <lineage>
        <taxon>Bacteria</taxon>
        <taxon>Pseudomonadati</taxon>
        <taxon>Pseudomonadota</taxon>
        <taxon>Alphaproteobacteria</taxon>
        <taxon>Rhodobacterales</taxon>
        <taxon>Paracoccaceae</taxon>
        <taxon>Roseinatronobacter</taxon>
    </lineage>
</organism>